<evidence type="ECO:0000313" key="2">
    <source>
        <dbReference type="EMBL" id="KTG07894.1"/>
    </source>
</evidence>
<evidence type="ECO:0000313" key="3">
    <source>
        <dbReference type="Proteomes" id="UP000054387"/>
    </source>
</evidence>
<evidence type="ECO:0000256" key="1">
    <source>
        <dbReference type="SAM" id="MobiDB-lite"/>
    </source>
</evidence>
<organism evidence="2 3">
    <name type="scientific">Haloprofundus marisrubri</name>
    <dbReference type="NCBI Taxonomy" id="1514971"/>
    <lineage>
        <taxon>Archaea</taxon>
        <taxon>Methanobacteriati</taxon>
        <taxon>Methanobacteriota</taxon>
        <taxon>Stenosarchaea group</taxon>
        <taxon>Halobacteria</taxon>
        <taxon>Halobacteriales</taxon>
        <taxon>Haloferacaceae</taxon>
        <taxon>Haloprofundus</taxon>
    </lineage>
</organism>
<reference evidence="2 3" key="1">
    <citation type="submission" date="2015-12" db="EMBL/GenBank/DDBJ databases">
        <title>Haloprofundus marisrubri gen. nov., sp. nov., an extremely halophilic archaeon isolated from the Discovery deep brine-seawater interface in the Red Sea.</title>
        <authorList>
            <person name="Zhang G."/>
            <person name="Stingl U."/>
            <person name="Rashid M."/>
        </authorList>
    </citation>
    <scope>NUCLEOTIDE SEQUENCE [LARGE SCALE GENOMIC DNA]</scope>
    <source>
        <strain evidence="2 3">SB9</strain>
    </source>
</reference>
<dbReference type="Pfam" id="PF24001">
    <property type="entry name" value="DUF7317"/>
    <property type="match status" value="1"/>
</dbReference>
<dbReference type="RefSeq" id="WP_058583322.1">
    <property type="nucleotide sequence ID" value="NZ_LOPU01000037.1"/>
</dbReference>
<sequence length="62" mass="6515">MHTHSLTTALTLYRSGTLTLAQAASRAGKSQAEFRKVLAAHGIALHDTTPSPTESVTPARAD</sequence>
<name>A0A0W1R3H6_9EURY</name>
<gene>
    <name evidence="2" type="ORF">AUR64_01270</name>
</gene>
<dbReference type="Proteomes" id="UP000054387">
    <property type="component" value="Unassembled WGS sequence"/>
</dbReference>
<accession>A0A0W1R3H6</accession>
<keyword evidence="3" id="KW-1185">Reference proteome</keyword>
<dbReference type="AlphaFoldDB" id="A0A0W1R3H6"/>
<proteinExistence type="predicted"/>
<dbReference type="OrthoDB" id="225412at2157"/>
<dbReference type="EMBL" id="LOPU01000037">
    <property type="protein sequence ID" value="KTG07894.1"/>
    <property type="molecule type" value="Genomic_DNA"/>
</dbReference>
<comment type="caution">
    <text evidence="2">The sequence shown here is derived from an EMBL/GenBank/DDBJ whole genome shotgun (WGS) entry which is preliminary data.</text>
</comment>
<protein>
    <submittedName>
        <fullName evidence="2">Uncharacterized protein</fullName>
    </submittedName>
</protein>
<feature type="region of interest" description="Disordered" evidence="1">
    <location>
        <begin position="43"/>
        <end position="62"/>
    </location>
</feature>
<dbReference type="InterPro" id="IPR055741">
    <property type="entry name" value="DUF7317"/>
</dbReference>